<dbReference type="Gene3D" id="3.40.50.720">
    <property type="entry name" value="NAD(P)-binding Rossmann-like Domain"/>
    <property type="match status" value="1"/>
</dbReference>
<accession>A0AAU8DVI8</accession>
<comment type="similarity">
    <text evidence="1">Belongs to the short-chain dehydrogenases/reductases (SDR) family.</text>
</comment>
<dbReference type="EMBL" id="CP159218">
    <property type="protein sequence ID" value="XCG65258.1"/>
    <property type="molecule type" value="Genomic_DNA"/>
</dbReference>
<dbReference type="PRINTS" id="PR00080">
    <property type="entry name" value="SDRFAMILY"/>
</dbReference>
<name>A0AAU8DVI8_9ACTN</name>
<gene>
    <name evidence="3" type="ORF">ABLG96_08205</name>
</gene>
<dbReference type="GO" id="GO:0016616">
    <property type="term" value="F:oxidoreductase activity, acting on the CH-OH group of donors, NAD or NADP as acceptor"/>
    <property type="evidence" value="ECO:0007669"/>
    <property type="project" value="TreeGrafter"/>
</dbReference>
<evidence type="ECO:0000313" key="3">
    <source>
        <dbReference type="EMBL" id="XCG65258.1"/>
    </source>
</evidence>
<evidence type="ECO:0000256" key="2">
    <source>
        <dbReference type="ARBA" id="ARBA00023002"/>
    </source>
</evidence>
<dbReference type="RefSeq" id="WP_353650864.1">
    <property type="nucleotide sequence ID" value="NZ_CP159218.1"/>
</dbReference>
<proteinExistence type="inferred from homology"/>
<dbReference type="FunFam" id="3.40.50.720:FF:000084">
    <property type="entry name" value="Short-chain dehydrogenase reductase"/>
    <property type="match status" value="1"/>
</dbReference>
<evidence type="ECO:0000256" key="1">
    <source>
        <dbReference type="ARBA" id="ARBA00006484"/>
    </source>
</evidence>
<dbReference type="PANTHER" id="PTHR42760">
    <property type="entry name" value="SHORT-CHAIN DEHYDROGENASES/REDUCTASES FAMILY MEMBER"/>
    <property type="match status" value="1"/>
</dbReference>
<dbReference type="SUPFAM" id="SSF51735">
    <property type="entry name" value="NAD(P)-binding Rossmann-fold domains"/>
    <property type="match status" value="1"/>
</dbReference>
<protein>
    <submittedName>
        <fullName evidence="3">SDR family oxidoreductase</fullName>
    </submittedName>
</protein>
<dbReference type="Pfam" id="PF13561">
    <property type="entry name" value="adh_short_C2"/>
    <property type="match status" value="1"/>
</dbReference>
<keyword evidence="2" id="KW-0560">Oxidoreductase</keyword>
<dbReference type="PANTHER" id="PTHR42760:SF115">
    <property type="entry name" value="3-OXOACYL-[ACYL-CARRIER-PROTEIN] REDUCTASE FABG"/>
    <property type="match status" value="1"/>
</dbReference>
<dbReference type="InterPro" id="IPR036291">
    <property type="entry name" value="NAD(P)-bd_dom_sf"/>
</dbReference>
<organism evidence="3">
    <name type="scientific">Nakamurella sp. A5-74</name>
    <dbReference type="NCBI Taxonomy" id="3158264"/>
    <lineage>
        <taxon>Bacteria</taxon>
        <taxon>Bacillati</taxon>
        <taxon>Actinomycetota</taxon>
        <taxon>Actinomycetes</taxon>
        <taxon>Nakamurellales</taxon>
        <taxon>Nakamurellaceae</taxon>
        <taxon>Nakamurella</taxon>
    </lineage>
</organism>
<dbReference type="PRINTS" id="PR00081">
    <property type="entry name" value="GDHRDH"/>
</dbReference>
<sequence>MIAELETGTLAVVTGGARGIGLAVIRMLTRERVGVVCIDTSEADGSEFLSITQDAGVPGYFLPVDVRRRDDVFTALDKAATIGRVRYAVNCAGVDSVGPSEQVSTQDWSRVLDIDLTGLFYCCQAEHLAMREQGGSIVNVASMSGHIINRGAPAHAAYSAAKAGVIQVSKALGVEWVEDRVRVNSISPGYVRTALTANNPPEMNAEFAAHTPLGRMAEVGEIAAPIMFLLSDAAAYITATDLAVDGGYLAW</sequence>
<reference evidence="3" key="1">
    <citation type="submission" date="2024-05" db="EMBL/GenBank/DDBJ databases">
        <authorList>
            <person name="Cai S.Y."/>
            <person name="Jin L.M."/>
            <person name="Li H.R."/>
        </authorList>
    </citation>
    <scope>NUCLEOTIDE SEQUENCE</scope>
    <source>
        <strain evidence="3">A5-74</strain>
    </source>
</reference>
<dbReference type="InterPro" id="IPR002347">
    <property type="entry name" value="SDR_fam"/>
</dbReference>
<dbReference type="AlphaFoldDB" id="A0AAU8DVI8"/>